<evidence type="ECO:0000256" key="4">
    <source>
        <dbReference type="ARBA" id="ARBA00022741"/>
    </source>
</evidence>
<dbReference type="InterPro" id="IPR003959">
    <property type="entry name" value="ATPase_AAA_core"/>
</dbReference>
<comment type="similarity">
    <text evidence="2">Belongs to the AAA ATPase family. BCS1 subfamily.</text>
</comment>
<feature type="domain" description="AAA+ ATPase" evidence="15">
    <location>
        <begin position="293"/>
        <end position="480"/>
    </location>
</feature>
<protein>
    <recommendedName>
        <fullName evidence="19">P-loop containing nucleoside triphosphate hydrolase protein</fullName>
    </recommendedName>
</protein>
<dbReference type="EMBL" id="ML978712">
    <property type="protein sequence ID" value="KAF2091051.1"/>
    <property type="molecule type" value="Genomic_DNA"/>
</dbReference>
<dbReference type="InterPro" id="IPR027417">
    <property type="entry name" value="P-loop_NTPase"/>
</dbReference>
<evidence type="ECO:0000256" key="7">
    <source>
        <dbReference type="ARBA" id="ARBA00022840"/>
    </source>
</evidence>
<evidence type="ECO:0000256" key="8">
    <source>
        <dbReference type="ARBA" id="ARBA00022989"/>
    </source>
</evidence>
<accession>A0A9P4I387</accession>
<dbReference type="InterPro" id="IPR057495">
    <property type="entry name" value="AAA_lid_BCS1"/>
</dbReference>
<feature type="domain" description="BCS1 N-terminal" evidence="16">
    <location>
        <begin position="57"/>
        <end position="260"/>
    </location>
</feature>
<evidence type="ECO:0008006" key="19">
    <source>
        <dbReference type="Google" id="ProtNLM"/>
    </source>
</evidence>
<dbReference type="Gene3D" id="3.40.50.300">
    <property type="entry name" value="P-loop containing nucleotide triphosphate hydrolases"/>
    <property type="match status" value="1"/>
</dbReference>
<dbReference type="GO" id="GO:0005524">
    <property type="term" value="F:ATP binding"/>
    <property type="evidence" value="ECO:0007669"/>
    <property type="project" value="UniProtKB-KW"/>
</dbReference>
<dbReference type="GO" id="GO:0016887">
    <property type="term" value="F:ATP hydrolysis activity"/>
    <property type="evidence" value="ECO:0007669"/>
    <property type="project" value="InterPro"/>
</dbReference>
<sequence>MGAPNLLNILESRGEANGTKVNLTDLPHNILEAFIPGYSLISRFILDVFGFDVGIVVSIGVLAFALFTSFNYLSKQATSLFSKWYMSDVYVDDNDDLYDSVLEWIAEQRMSKVSRSIKAVTRSGNSYGLDSDDDDDEALDEEGIFNFGKWAAKVPPRYEPYFGSHRFWHKGRIFMFDRSRRELQANPFQPNRKEEELIKLSCIGRKTQPIKDLLDHIKVWSIEKEKAMTVIRRPAGKDRGRFAGAWDRVSSRPSRPMDTVALDPVQKRNVVDDINEYLHPSSPRWYATRGIPYRRGYLFHGPPGTGKTSLSFALAGIFGLDIYVISLLEPTLTESDLNRLFNNLPRRCIVLLEDIDTAGLLRDEKSDRDDDADLTTPRSSGPHPRKGRNPSKEEENLSPETLALAKAIKSATAANNKHGKGSDSENKQGISLSGLLNAIDGVATHEGRVLVMTTNHPEKLDDALIRPGRVDMQVEFTLASRVQMEEIFVRMYTSDREAAAPPAARRGKQLVKQTNGHANGHANGNGNAGAAPTSLPLLSRRQLLDMSHRFTELLPEGRLSPAEIQGFLLTRKKEPERAVVEVGGWCRRVLEAKGRGGKIVR</sequence>
<evidence type="ECO:0000313" key="18">
    <source>
        <dbReference type="Proteomes" id="UP000799776"/>
    </source>
</evidence>
<dbReference type="SMART" id="SM00382">
    <property type="entry name" value="AAA"/>
    <property type="match status" value="1"/>
</dbReference>
<comment type="catalytic activity">
    <reaction evidence="11">
        <text>ATP + H2O = ADP + phosphate + H(+)</text>
        <dbReference type="Rhea" id="RHEA:13065"/>
        <dbReference type="ChEBI" id="CHEBI:15377"/>
        <dbReference type="ChEBI" id="CHEBI:15378"/>
        <dbReference type="ChEBI" id="CHEBI:30616"/>
        <dbReference type="ChEBI" id="CHEBI:43474"/>
        <dbReference type="ChEBI" id="CHEBI:456216"/>
    </reaction>
    <physiologicalReaction direction="left-to-right" evidence="11">
        <dbReference type="Rhea" id="RHEA:13066"/>
    </physiologicalReaction>
</comment>
<keyword evidence="6" id="KW-0378">Hydrolase</keyword>
<dbReference type="PANTHER" id="PTHR23070">
    <property type="entry name" value="BCS1 AAA-TYPE ATPASE"/>
    <property type="match status" value="1"/>
</dbReference>
<dbReference type="PROSITE" id="PS00674">
    <property type="entry name" value="AAA"/>
    <property type="match status" value="1"/>
</dbReference>
<evidence type="ECO:0000256" key="6">
    <source>
        <dbReference type="ARBA" id="ARBA00022801"/>
    </source>
</evidence>
<evidence type="ECO:0000259" key="15">
    <source>
        <dbReference type="SMART" id="SM00382"/>
    </source>
</evidence>
<dbReference type="Pfam" id="PF25426">
    <property type="entry name" value="AAA_lid_BCS1"/>
    <property type="match status" value="1"/>
</dbReference>
<dbReference type="InterPro" id="IPR014851">
    <property type="entry name" value="BCS1_N"/>
</dbReference>
<dbReference type="Proteomes" id="UP000799776">
    <property type="component" value="Unassembled WGS sequence"/>
</dbReference>
<organism evidence="17 18">
    <name type="scientific">Saccharata proteae CBS 121410</name>
    <dbReference type="NCBI Taxonomy" id="1314787"/>
    <lineage>
        <taxon>Eukaryota</taxon>
        <taxon>Fungi</taxon>
        <taxon>Dikarya</taxon>
        <taxon>Ascomycota</taxon>
        <taxon>Pezizomycotina</taxon>
        <taxon>Dothideomycetes</taxon>
        <taxon>Dothideomycetes incertae sedis</taxon>
        <taxon>Botryosphaeriales</taxon>
        <taxon>Saccharataceae</taxon>
        <taxon>Saccharata</taxon>
    </lineage>
</organism>
<comment type="subcellular location">
    <subcellularLocation>
        <location evidence="1">Mitochondrion inner membrane</location>
        <topology evidence="1">Single-pass membrane protein</topology>
    </subcellularLocation>
</comment>
<keyword evidence="4 12" id="KW-0547">Nucleotide-binding</keyword>
<keyword evidence="5" id="KW-0999">Mitochondrion inner membrane</keyword>
<evidence type="ECO:0000256" key="12">
    <source>
        <dbReference type="RuleBase" id="RU003651"/>
    </source>
</evidence>
<proteinExistence type="inferred from homology"/>
<evidence type="ECO:0000256" key="3">
    <source>
        <dbReference type="ARBA" id="ARBA00022692"/>
    </source>
</evidence>
<evidence type="ECO:0000256" key="9">
    <source>
        <dbReference type="ARBA" id="ARBA00023128"/>
    </source>
</evidence>
<dbReference type="SUPFAM" id="SSF52540">
    <property type="entry name" value="P-loop containing nucleoside triphosphate hydrolases"/>
    <property type="match status" value="1"/>
</dbReference>
<dbReference type="InterPro" id="IPR050747">
    <property type="entry name" value="Mitochondrial_chaperone_BCS1"/>
</dbReference>
<gene>
    <name evidence="17" type="ORF">K490DRAFT_71306</name>
</gene>
<evidence type="ECO:0000256" key="10">
    <source>
        <dbReference type="ARBA" id="ARBA00023136"/>
    </source>
</evidence>
<dbReference type="OrthoDB" id="10251412at2759"/>
<keyword evidence="9" id="KW-0496">Mitochondrion</keyword>
<comment type="caution">
    <text evidence="17">The sequence shown here is derived from an EMBL/GenBank/DDBJ whole genome shotgun (WGS) entry which is preliminary data.</text>
</comment>
<name>A0A9P4I387_9PEZI</name>
<evidence type="ECO:0000256" key="5">
    <source>
        <dbReference type="ARBA" id="ARBA00022792"/>
    </source>
</evidence>
<evidence type="ECO:0000313" key="17">
    <source>
        <dbReference type="EMBL" id="KAF2091051.1"/>
    </source>
</evidence>
<feature type="region of interest" description="Disordered" evidence="13">
    <location>
        <begin position="499"/>
        <end position="533"/>
    </location>
</feature>
<evidence type="ECO:0000256" key="14">
    <source>
        <dbReference type="SAM" id="Phobius"/>
    </source>
</evidence>
<dbReference type="InterPro" id="IPR003593">
    <property type="entry name" value="AAA+_ATPase"/>
</dbReference>
<feature type="transmembrane region" description="Helical" evidence="14">
    <location>
        <begin position="48"/>
        <end position="73"/>
    </location>
</feature>
<dbReference type="AlphaFoldDB" id="A0A9P4I387"/>
<evidence type="ECO:0000256" key="11">
    <source>
        <dbReference type="ARBA" id="ARBA00048778"/>
    </source>
</evidence>
<evidence type="ECO:0000256" key="1">
    <source>
        <dbReference type="ARBA" id="ARBA00004434"/>
    </source>
</evidence>
<keyword evidence="3 14" id="KW-0812">Transmembrane</keyword>
<evidence type="ECO:0000256" key="13">
    <source>
        <dbReference type="SAM" id="MobiDB-lite"/>
    </source>
</evidence>
<dbReference type="Pfam" id="PF00004">
    <property type="entry name" value="AAA"/>
    <property type="match status" value="2"/>
</dbReference>
<keyword evidence="8 14" id="KW-1133">Transmembrane helix</keyword>
<reference evidence="17" key="1">
    <citation type="journal article" date="2020" name="Stud. Mycol.">
        <title>101 Dothideomycetes genomes: a test case for predicting lifestyles and emergence of pathogens.</title>
        <authorList>
            <person name="Haridas S."/>
            <person name="Albert R."/>
            <person name="Binder M."/>
            <person name="Bloem J."/>
            <person name="Labutti K."/>
            <person name="Salamov A."/>
            <person name="Andreopoulos B."/>
            <person name="Baker S."/>
            <person name="Barry K."/>
            <person name="Bills G."/>
            <person name="Bluhm B."/>
            <person name="Cannon C."/>
            <person name="Castanera R."/>
            <person name="Culley D."/>
            <person name="Daum C."/>
            <person name="Ezra D."/>
            <person name="Gonzalez J."/>
            <person name="Henrissat B."/>
            <person name="Kuo A."/>
            <person name="Liang C."/>
            <person name="Lipzen A."/>
            <person name="Lutzoni F."/>
            <person name="Magnuson J."/>
            <person name="Mondo S."/>
            <person name="Nolan M."/>
            <person name="Ohm R."/>
            <person name="Pangilinan J."/>
            <person name="Park H.-J."/>
            <person name="Ramirez L."/>
            <person name="Alfaro M."/>
            <person name="Sun H."/>
            <person name="Tritt A."/>
            <person name="Yoshinaga Y."/>
            <person name="Zwiers L.-H."/>
            <person name="Turgeon B."/>
            <person name="Goodwin S."/>
            <person name="Spatafora J."/>
            <person name="Crous P."/>
            <person name="Grigoriev I."/>
        </authorList>
    </citation>
    <scope>NUCLEOTIDE SEQUENCE</scope>
    <source>
        <strain evidence="17">CBS 121410</strain>
    </source>
</reference>
<keyword evidence="18" id="KW-1185">Reference proteome</keyword>
<keyword evidence="7 12" id="KW-0067">ATP-binding</keyword>
<feature type="region of interest" description="Disordered" evidence="13">
    <location>
        <begin position="363"/>
        <end position="398"/>
    </location>
</feature>
<dbReference type="InterPro" id="IPR003960">
    <property type="entry name" value="ATPase_AAA_CS"/>
</dbReference>
<dbReference type="SMART" id="SM01024">
    <property type="entry name" value="BCS1_N"/>
    <property type="match status" value="1"/>
</dbReference>
<keyword evidence="10 14" id="KW-0472">Membrane</keyword>
<dbReference type="Pfam" id="PF08740">
    <property type="entry name" value="BCS1_N"/>
    <property type="match status" value="1"/>
</dbReference>
<dbReference type="GO" id="GO:0005743">
    <property type="term" value="C:mitochondrial inner membrane"/>
    <property type="evidence" value="ECO:0007669"/>
    <property type="project" value="UniProtKB-SubCell"/>
</dbReference>
<evidence type="ECO:0000256" key="2">
    <source>
        <dbReference type="ARBA" id="ARBA00007448"/>
    </source>
</evidence>
<evidence type="ECO:0000259" key="16">
    <source>
        <dbReference type="SMART" id="SM01024"/>
    </source>
</evidence>
<feature type="compositionally biased region" description="Low complexity" evidence="13">
    <location>
        <begin position="515"/>
        <end position="531"/>
    </location>
</feature>